<keyword evidence="2" id="KW-0808">Transferase</keyword>
<evidence type="ECO:0000313" key="2">
    <source>
        <dbReference type="EMBL" id="PHD64127.1"/>
    </source>
</evidence>
<dbReference type="CDD" id="cd02440">
    <property type="entry name" value="AdoMet_MTases"/>
    <property type="match status" value="1"/>
</dbReference>
<dbReference type="RefSeq" id="WP_100063968.1">
    <property type="nucleotide sequence ID" value="NZ_NUSQ01000145.1"/>
</dbReference>
<dbReference type="EMBL" id="NUSQ01000145">
    <property type="protein sequence ID" value="PHD64127.1"/>
    <property type="molecule type" value="Genomic_DNA"/>
</dbReference>
<protein>
    <submittedName>
        <fullName evidence="2">SAM-dependent methyltransferase</fullName>
    </submittedName>
</protein>
<evidence type="ECO:0000313" key="3">
    <source>
        <dbReference type="Proteomes" id="UP000225997"/>
    </source>
</evidence>
<sequence length="235" mass="26882">MTFYQVLSPYYNEIFPANEKQINFITSYLEKGHSVLDVGAGTGNVAEALVKRDMIVTAMEPEKKMAAKICEKAKIHEGKFYVNTFGMQQIDNVSGLFDGIYCIGNTLVHLDNIEEIKDFIRKSLEKLKTGWKFIIQIVNCERILNQKQFIFPEIQKEQFLFKRDYEIEGEKVIFTATLNVDGKEFSNSISLYPITKNQLLPILKECGFQSVEIYANFEKQMYSADGPALVIVATK</sequence>
<dbReference type="GO" id="GO:0008168">
    <property type="term" value="F:methyltransferase activity"/>
    <property type="evidence" value="ECO:0007669"/>
    <property type="project" value="UniProtKB-KW"/>
</dbReference>
<name>A0A2B5WZK0_9BACI</name>
<dbReference type="InterPro" id="IPR041698">
    <property type="entry name" value="Methyltransf_25"/>
</dbReference>
<evidence type="ECO:0000259" key="1">
    <source>
        <dbReference type="Pfam" id="PF13649"/>
    </source>
</evidence>
<reference evidence="2 3" key="1">
    <citation type="submission" date="2017-09" db="EMBL/GenBank/DDBJ databases">
        <title>Large-scale bioinformatics analysis of Bacillus genomes uncovers conserved roles of natural products in bacterial physiology.</title>
        <authorList>
            <consortium name="Agbiome Team Llc"/>
            <person name="Bleich R.M."/>
            <person name="Grubbs K.J."/>
            <person name="Santa Maria K.C."/>
            <person name="Allen S.E."/>
            <person name="Farag S."/>
            <person name="Shank E.A."/>
            <person name="Bowers A."/>
        </authorList>
    </citation>
    <scope>NUCLEOTIDE SEQUENCE [LARGE SCALE GENOMIC DNA]</scope>
    <source>
        <strain evidence="2 3">AFS044250</strain>
    </source>
</reference>
<dbReference type="Pfam" id="PF13649">
    <property type="entry name" value="Methyltransf_25"/>
    <property type="match status" value="1"/>
</dbReference>
<dbReference type="Gene3D" id="2.20.25.110">
    <property type="entry name" value="S-adenosyl-L-methionine-dependent methyltransferases"/>
    <property type="match status" value="1"/>
</dbReference>
<gene>
    <name evidence="2" type="ORF">COF40_24945</name>
</gene>
<dbReference type="Proteomes" id="UP000225997">
    <property type="component" value="Unassembled WGS sequence"/>
</dbReference>
<accession>A0A2B5WZK0</accession>
<keyword evidence="2" id="KW-0489">Methyltransferase</keyword>
<dbReference type="AlphaFoldDB" id="A0A2B5WZK0"/>
<proteinExistence type="predicted"/>
<dbReference type="Gene3D" id="3.40.50.150">
    <property type="entry name" value="Vaccinia Virus protein VP39"/>
    <property type="match status" value="1"/>
</dbReference>
<feature type="domain" description="Methyltransferase" evidence="1">
    <location>
        <begin position="35"/>
        <end position="129"/>
    </location>
</feature>
<organism evidence="2 3">
    <name type="scientific">Bacillus toyonensis</name>
    <dbReference type="NCBI Taxonomy" id="155322"/>
    <lineage>
        <taxon>Bacteria</taxon>
        <taxon>Bacillati</taxon>
        <taxon>Bacillota</taxon>
        <taxon>Bacilli</taxon>
        <taxon>Bacillales</taxon>
        <taxon>Bacillaceae</taxon>
        <taxon>Bacillus</taxon>
        <taxon>Bacillus cereus group</taxon>
    </lineage>
</organism>
<dbReference type="InterPro" id="IPR029063">
    <property type="entry name" value="SAM-dependent_MTases_sf"/>
</dbReference>
<dbReference type="GO" id="GO:0032259">
    <property type="term" value="P:methylation"/>
    <property type="evidence" value="ECO:0007669"/>
    <property type="project" value="UniProtKB-KW"/>
</dbReference>
<comment type="caution">
    <text evidence="2">The sequence shown here is derived from an EMBL/GenBank/DDBJ whole genome shotgun (WGS) entry which is preliminary data.</text>
</comment>
<dbReference type="SUPFAM" id="SSF53335">
    <property type="entry name" value="S-adenosyl-L-methionine-dependent methyltransferases"/>
    <property type="match status" value="1"/>
</dbReference>